<organism evidence="4 5">
    <name type="scientific">Klebsiella grimontii</name>
    <dbReference type="NCBI Taxonomy" id="2058152"/>
    <lineage>
        <taxon>Bacteria</taxon>
        <taxon>Pseudomonadati</taxon>
        <taxon>Pseudomonadota</taxon>
        <taxon>Gammaproteobacteria</taxon>
        <taxon>Enterobacterales</taxon>
        <taxon>Enterobacteriaceae</taxon>
        <taxon>Klebsiella/Raoultella group</taxon>
        <taxon>Klebsiella</taxon>
    </lineage>
</organism>
<dbReference type="Proteomes" id="UP000220639">
    <property type="component" value="Unassembled WGS sequence"/>
</dbReference>
<comment type="subunit">
    <text evidence="2">Homotetramer.</text>
</comment>
<comment type="similarity">
    <text evidence="1">Belongs to the short-chain dehydrogenases/reductases (SDR) family.</text>
</comment>
<evidence type="ECO:0000256" key="2">
    <source>
        <dbReference type="ARBA" id="ARBA00011881"/>
    </source>
</evidence>
<dbReference type="PANTHER" id="PTHR44252:SF3">
    <property type="entry name" value="D-ERYTHRULOSE REDUCTASE-RELATED"/>
    <property type="match status" value="1"/>
</dbReference>
<evidence type="ECO:0000313" key="4">
    <source>
        <dbReference type="EMBL" id="SNU37786.1"/>
    </source>
</evidence>
<dbReference type="CDD" id="cd05233">
    <property type="entry name" value="SDR_c"/>
    <property type="match status" value="1"/>
</dbReference>
<evidence type="ECO:0000256" key="1">
    <source>
        <dbReference type="ARBA" id="ARBA00006484"/>
    </source>
</evidence>
<dbReference type="GO" id="GO:0004090">
    <property type="term" value="F:carbonyl reductase (NADPH) activity"/>
    <property type="evidence" value="ECO:0007669"/>
    <property type="project" value="UniProtKB-EC"/>
</dbReference>
<dbReference type="Gene3D" id="3.40.50.720">
    <property type="entry name" value="NAD(P)-binding Rossmann-like Domain"/>
    <property type="match status" value="1"/>
</dbReference>
<keyword evidence="4" id="KW-0560">Oxidoreductase</keyword>
<dbReference type="Pfam" id="PF00106">
    <property type="entry name" value="adh_short"/>
    <property type="match status" value="1"/>
</dbReference>
<dbReference type="EC" id="1.1.1.184" evidence="4"/>
<dbReference type="EMBL" id="FZTC01000041">
    <property type="protein sequence ID" value="SNU37786.1"/>
    <property type="molecule type" value="Genomic_DNA"/>
</dbReference>
<dbReference type="InterPro" id="IPR036291">
    <property type="entry name" value="NAD(P)-bd_dom_sf"/>
</dbReference>
<dbReference type="InterPro" id="IPR002347">
    <property type="entry name" value="SDR_fam"/>
</dbReference>
<proteinExistence type="inferred from homology"/>
<gene>
    <name evidence="4" type="ORF">KOSB73_460003</name>
</gene>
<dbReference type="PRINTS" id="PR00081">
    <property type="entry name" value="GDHRDH"/>
</dbReference>
<accession>A0A285BAC7</accession>
<dbReference type="SUPFAM" id="SSF51735">
    <property type="entry name" value="NAD(P)-binding Rossmann-fold domains"/>
    <property type="match status" value="1"/>
</dbReference>
<dbReference type="GO" id="GO:0050038">
    <property type="term" value="F:L-xylulose reductase (NADPH) activity"/>
    <property type="evidence" value="ECO:0007669"/>
    <property type="project" value="TreeGrafter"/>
</dbReference>
<evidence type="ECO:0000256" key="3">
    <source>
        <dbReference type="ARBA" id="ARBA00022857"/>
    </source>
</evidence>
<dbReference type="PANTHER" id="PTHR44252">
    <property type="entry name" value="D-ERYTHRULOSE REDUCTASE"/>
    <property type="match status" value="1"/>
</dbReference>
<sequence>MLSRGYGRVLNISSQTGVIAPHGHAGYSSTKAGLIGLTKVLALEWGPHSVTVNAVSPTVVNSALGRRVFDGEEGTRFKSLLPTRRFAELEEI</sequence>
<dbReference type="GO" id="GO:0005997">
    <property type="term" value="P:xylulose metabolic process"/>
    <property type="evidence" value="ECO:0007669"/>
    <property type="project" value="TreeGrafter"/>
</dbReference>
<dbReference type="GO" id="GO:0006006">
    <property type="term" value="P:glucose metabolic process"/>
    <property type="evidence" value="ECO:0007669"/>
    <property type="project" value="TreeGrafter"/>
</dbReference>
<name>A0A285BAC7_9ENTR</name>
<dbReference type="PRINTS" id="PR00080">
    <property type="entry name" value="SDRFAMILY"/>
</dbReference>
<dbReference type="InterPro" id="IPR051737">
    <property type="entry name" value="L-xylulose/Carbonyl_redctase"/>
</dbReference>
<dbReference type="PROSITE" id="PS00061">
    <property type="entry name" value="ADH_SHORT"/>
    <property type="match status" value="1"/>
</dbReference>
<dbReference type="InterPro" id="IPR020904">
    <property type="entry name" value="Sc_DH/Rdtase_CS"/>
</dbReference>
<keyword evidence="3" id="KW-0521">NADP</keyword>
<protein>
    <submittedName>
        <fullName evidence="4">Carbonyl reductase (NADPH) 2</fullName>
        <ecNumber evidence="4">1.1.1.184</ecNumber>
    </submittedName>
</protein>
<evidence type="ECO:0000313" key="5">
    <source>
        <dbReference type="Proteomes" id="UP000220639"/>
    </source>
</evidence>
<dbReference type="AlphaFoldDB" id="A0A285BAC7"/>
<reference evidence="5" key="1">
    <citation type="submission" date="2017-08" db="EMBL/GenBank/DDBJ databases">
        <authorList>
            <person name="Brisse S."/>
        </authorList>
    </citation>
    <scope>NUCLEOTIDE SEQUENCE [LARGE SCALE GENOMIC DNA]</scope>
    <source>
        <strain evidence="5">06D021</strain>
    </source>
</reference>